<keyword evidence="2" id="KW-1185">Reference proteome</keyword>
<reference evidence="1 2" key="1">
    <citation type="journal article" date="2021" name="Sci. Rep.">
        <title>The genome of the diatom Chaetoceros tenuissimus carries an ancient integrated fragment of an extant virus.</title>
        <authorList>
            <person name="Hongo Y."/>
            <person name="Kimura K."/>
            <person name="Takaki Y."/>
            <person name="Yoshida Y."/>
            <person name="Baba S."/>
            <person name="Kobayashi G."/>
            <person name="Nagasaki K."/>
            <person name="Hano T."/>
            <person name="Tomaru Y."/>
        </authorList>
    </citation>
    <scope>NUCLEOTIDE SEQUENCE [LARGE SCALE GENOMIC DNA]</scope>
    <source>
        <strain evidence="1 2">NIES-3715</strain>
    </source>
</reference>
<accession>A0AAD3CJB1</accession>
<comment type="caution">
    <text evidence="1">The sequence shown here is derived from an EMBL/GenBank/DDBJ whole genome shotgun (WGS) entry which is preliminary data.</text>
</comment>
<dbReference type="AlphaFoldDB" id="A0AAD3CJB1"/>
<protein>
    <submittedName>
        <fullName evidence="1">Uncharacterized protein</fullName>
    </submittedName>
</protein>
<gene>
    <name evidence="1" type="ORF">CTEN210_03193</name>
</gene>
<evidence type="ECO:0000313" key="2">
    <source>
        <dbReference type="Proteomes" id="UP001054902"/>
    </source>
</evidence>
<sequence length="195" mass="22052">MSETVRIDLLSPLENEAKTAKQKESAPLQAVGKVEWLMAHYFPLKLKKAKINAVLTSPSRGLIELKYEINTGIDNNAEKKCQEESSFDPESFEKGVWSALKKVNVEDLGNMNATELQDSIPDEDSEGRGMNDLLKYEKKLAVKVVFDEISGHVLLVGDQKKLEKKVFVLRNMISHYHWRLSGRDVAFDEATSKKD</sequence>
<organism evidence="1 2">
    <name type="scientific">Chaetoceros tenuissimus</name>
    <dbReference type="NCBI Taxonomy" id="426638"/>
    <lineage>
        <taxon>Eukaryota</taxon>
        <taxon>Sar</taxon>
        <taxon>Stramenopiles</taxon>
        <taxon>Ochrophyta</taxon>
        <taxon>Bacillariophyta</taxon>
        <taxon>Coscinodiscophyceae</taxon>
        <taxon>Chaetocerotophycidae</taxon>
        <taxon>Chaetocerotales</taxon>
        <taxon>Chaetocerotaceae</taxon>
        <taxon>Chaetoceros</taxon>
    </lineage>
</organism>
<proteinExistence type="predicted"/>
<name>A0AAD3CJB1_9STRA</name>
<evidence type="ECO:0000313" key="1">
    <source>
        <dbReference type="EMBL" id="GFH46719.1"/>
    </source>
</evidence>
<dbReference type="Proteomes" id="UP001054902">
    <property type="component" value="Unassembled WGS sequence"/>
</dbReference>
<dbReference type="EMBL" id="BLLK01000022">
    <property type="protein sequence ID" value="GFH46719.1"/>
    <property type="molecule type" value="Genomic_DNA"/>
</dbReference>